<reference evidence="4 5" key="1">
    <citation type="journal article" date="2016" name="Mol. Biol. Evol.">
        <title>Comparative Genomics of Early-Diverging Mushroom-Forming Fungi Provides Insights into the Origins of Lignocellulose Decay Capabilities.</title>
        <authorList>
            <person name="Nagy L.G."/>
            <person name="Riley R."/>
            <person name="Tritt A."/>
            <person name="Adam C."/>
            <person name="Daum C."/>
            <person name="Floudas D."/>
            <person name="Sun H."/>
            <person name="Yadav J.S."/>
            <person name="Pangilinan J."/>
            <person name="Larsson K.H."/>
            <person name="Matsuura K."/>
            <person name="Barry K."/>
            <person name="Labutti K."/>
            <person name="Kuo R."/>
            <person name="Ohm R.A."/>
            <person name="Bhattacharya S.S."/>
            <person name="Shirouzu T."/>
            <person name="Yoshinaga Y."/>
            <person name="Martin F.M."/>
            <person name="Grigoriev I.V."/>
            <person name="Hibbett D.S."/>
        </authorList>
    </citation>
    <scope>NUCLEOTIDE SEQUENCE [LARGE SCALE GENOMIC DNA]</scope>
    <source>
        <strain evidence="4 5">HHB10207 ss-3</strain>
    </source>
</reference>
<name>A0A166HHK6_9AGAM</name>
<feature type="coiled-coil region" evidence="2">
    <location>
        <begin position="283"/>
        <end position="310"/>
    </location>
</feature>
<dbReference type="AlphaFoldDB" id="A0A166HHK6"/>
<evidence type="ECO:0000313" key="4">
    <source>
        <dbReference type="EMBL" id="KZT42727.1"/>
    </source>
</evidence>
<feature type="compositionally biased region" description="Basic and acidic residues" evidence="3">
    <location>
        <begin position="417"/>
        <end position="448"/>
    </location>
</feature>
<dbReference type="STRING" id="1314776.A0A166HHK6"/>
<accession>A0A166HHK6</accession>
<evidence type="ECO:0000256" key="3">
    <source>
        <dbReference type="SAM" id="MobiDB-lite"/>
    </source>
</evidence>
<proteinExistence type="inferred from homology"/>
<sequence length="726" mass="82180">MTTNEPNVTALPLADQPTAKFPDSYDHYRGSKTPIIIDNGSTTLRFGFSTTPTPHCGPNVITKYKDRRTNRPVLLFGDAVELENNSRSQAKTPWEGDVLLNADALECSLDYAFLRLGIDTESVDHPVFMTERICSPLHSRALTSELLFEQYTVPNVAYCLDAMMSFYWNNRPLQESQQDGLVFSFNSASTSIIPVLGRKGILSHAKRIPWGAMQSADYLLKLVQLKYPTFSTRITTNHANWMYRTFCEFSDDYLAKLRRLKDPLEMQLAGRIVQFPYTATVEVEKTEEELARLAEKRKEQGRKLQEISARVRGEKLLQKENDLAYLTALREERATLGKREWTTKLQSEGFDTDAILDDSIKKLEQALNKARKKEIDGGGGEENVEPPSFPLLDTPDEELDEEQLKEKRKQRLAKAGYEARIRARKEKEREREERAAEEKKEEEERTRDLSGWSQKLRSEHEAAVLKIKDRNRRKAALSDRKSAVAQARMKSIASLANEEKVGRKKRKAGGDDMFGANDDDWAIYRKINIAAPSSDEEDDMAQLQTLEAKLLEHDPSFSTEHTYAAQITKRSALISAFRPSYEEGDTEGRNRVHLNVERWRVPETYFQPPIAGVDSAGLAEVAQMVLAAFSEAEKARLVKNVMVTGGPAQIPGLLPRLHASLRPLLAPEMELNVTAAADPSLDAWHGMAHFANMTDYTKIVVTKAEYDEHGGERVKRWWGGNWNAAV</sequence>
<dbReference type="FunFam" id="3.30.420.40:FF:000058">
    <property type="entry name" value="Putative actin-related protein 5"/>
    <property type="match status" value="1"/>
</dbReference>
<dbReference type="Pfam" id="PF00022">
    <property type="entry name" value="Actin"/>
    <property type="match status" value="2"/>
</dbReference>
<gene>
    <name evidence="4" type="ORF">SISSUDRAFT_979436</name>
</gene>
<dbReference type="InterPro" id="IPR004000">
    <property type="entry name" value="Actin"/>
</dbReference>
<dbReference type="Gene3D" id="3.90.640.10">
    <property type="entry name" value="Actin, Chain A, domain 4"/>
    <property type="match status" value="2"/>
</dbReference>
<dbReference type="SUPFAM" id="SSF53067">
    <property type="entry name" value="Actin-like ATPase domain"/>
    <property type="match status" value="2"/>
</dbReference>
<protein>
    <submittedName>
        <fullName evidence="4">Actin-like ATPase domain-containing protein</fullName>
    </submittedName>
</protein>
<keyword evidence="5" id="KW-1185">Reference proteome</keyword>
<dbReference type="SMART" id="SM00268">
    <property type="entry name" value="ACTIN"/>
    <property type="match status" value="1"/>
</dbReference>
<dbReference type="EMBL" id="KV428011">
    <property type="protein sequence ID" value="KZT42727.1"/>
    <property type="molecule type" value="Genomic_DNA"/>
</dbReference>
<dbReference type="Gene3D" id="3.30.420.40">
    <property type="match status" value="4"/>
</dbReference>
<feature type="compositionally biased region" description="Acidic residues" evidence="3">
    <location>
        <begin position="394"/>
        <end position="403"/>
    </location>
</feature>
<dbReference type="Proteomes" id="UP000076798">
    <property type="component" value="Unassembled WGS sequence"/>
</dbReference>
<dbReference type="PANTHER" id="PTHR11937">
    <property type="entry name" value="ACTIN"/>
    <property type="match status" value="1"/>
</dbReference>
<dbReference type="InterPro" id="IPR043129">
    <property type="entry name" value="ATPase_NBD"/>
</dbReference>
<evidence type="ECO:0000256" key="1">
    <source>
        <dbReference type="RuleBase" id="RU000487"/>
    </source>
</evidence>
<feature type="region of interest" description="Disordered" evidence="3">
    <location>
        <begin position="371"/>
        <end position="454"/>
    </location>
</feature>
<comment type="similarity">
    <text evidence="1">Belongs to the actin family.</text>
</comment>
<dbReference type="OrthoDB" id="7340501at2759"/>
<evidence type="ECO:0000313" key="5">
    <source>
        <dbReference type="Proteomes" id="UP000076798"/>
    </source>
</evidence>
<keyword evidence="2" id="KW-0175">Coiled coil</keyword>
<organism evidence="4 5">
    <name type="scientific">Sistotremastrum suecicum HHB10207 ss-3</name>
    <dbReference type="NCBI Taxonomy" id="1314776"/>
    <lineage>
        <taxon>Eukaryota</taxon>
        <taxon>Fungi</taxon>
        <taxon>Dikarya</taxon>
        <taxon>Basidiomycota</taxon>
        <taxon>Agaricomycotina</taxon>
        <taxon>Agaricomycetes</taxon>
        <taxon>Sistotremastrales</taxon>
        <taxon>Sistotremastraceae</taxon>
        <taxon>Sistotremastrum</taxon>
    </lineage>
</organism>
<evidence type="ECO:0000256" key="2">
    <source>
        <dbReference type="SAM" id="Coils"/>
    </source>
</evidence>